<dbReference type="Proteomes" id="UP000199153">
    <property type="component" value="Unassembled WGS sequence"/>
</dbReference>
<dbReference type="GO" id="GO:0008324">
    <property type="term" value="F:monoatomic cation transmembrane transporter activity"/>
    <property type="evidence" value="ECO:0007669"/>
    <property type="project" value="InterPro"/>
</dbReference>
<dbReference type="STRING" id="287099.SAMN05660413_02631"/>
<evidence type="ECO:0000256" key="1">
    <source>
        <dbReference type="SAM" id="MobiDB-lite"/>
    </source>
</evidence>
<dbReference type="AlphaFoldDB" id="A0A1I5C0V2"/>
<organism evidence="4 5">
    <name type="scientific">Salegentibacter flavus</name>
    <dbReference type="NCBI Taxonomy" id="287099"/>
    <lineage>
        <taxon>Bacteria</taxon>
        <taxon>Pseudomonadati</taxon>
        <taxon>Bacteroidota</taxon>
        <taxon>Flavobacteriia</taxon>
        <taxon>Flavobacteriales</taxon>
        <taxon>Flavobacteriaceae</taxon>
        <taxon>Salegentibacter</taxon>
    </lineage>
</organism>
<dbReference type="Gene3D" id="3.30.70.1450">
    <property type="entry name" value="Regulator of K+ conductance, C-terminal domain"/>
    <property type="match status" value="1"/>
</dbReference>
<feature type="transmembrane region" description="Helical" evidence="2">
    <location>
        <begin position="95"/>
        <end position="114"/>
    </location>
</feature>
<name>A0A1I5C0V2_9FLAO</name>
<dbReference type="InterPro" id="IPR006037">
    <property type="entry name" value="RCK_C"/>
</dbReference>
<keyword evidence="2" id="KW-1133">Transmembrane helix</keyword>
<evidence type="ECO:0000259" key="3">
    <source>
        <dbReference type="PROSITE" id="PS51202"/>
    </source>
</evidence>
<proteinExistence type="predicted"/>
<feature type="compositionally biased region" description="Basic and acidic residues" evidence="1">
    <location>
        <begin position="222"/>
        <end position="252"/>
    </location>
</feature>
<sequence length="252" mass="28240">MTAVISLLVIITLSILATRIGTIALVHTGLSKEAAKFQARSAYLGVGFTTKESELVVNDPVRRKILTVLIFLGNAGIITTISSVIFSFISIEESGFFSTEIIVLFSGLFFLIALSRSKFIDQKLSSLIDKALSRYTYLDVKDFYSLLHLEENYRVSEIKIKKEDWLTNKTLEKLELDAEGVRVLGVRRPNGKYIGAPKGETEIKEGDVIILYGKTETLQSLENRKEGSTGDLEHSNAVTEQKRREEKQEQED</sequence>
<accession>A0A1I5C0V2</accession>
<gene>
    <name evidence="4" type="ORF">SAMN05660413_02631</name>
</gene>
<keyword evidence="5" id="KW-1185">Reference proteome</keyword>
<reference evidence="4 5" key="1">
    <citation type="submission" date="2016-10" db="EMBL/GenBank/DDBJ databases">
        <authorList>
            <person name="de Groot N.N."/>
        </authorList>
    </citation>
    <scope>NUCLEOTIDE SEQUENCE [LARGE SCALE GENOMIC DNA]</scope>
    <source>
        <strain evidence="4 5">DSM 17794</strain>
    </source>
</reference>
<evidence type="ECO:0000256" key="2">
    <source>
        <dbReference type="SAM" id="Phobius"/>
    </source>
</evidence>
<dbReference type="InterPro" id="IPR036721">
    <property type="entry name" value="RCK_C_sf"/>
</dbReference>
<feature type="transmembrane region" description="Helical" evidence="2">
    <location>
        <begin position="65"/>
        <end position="89"/>
    </location>
</feature>
<dbReference type="SUPFAM" id="SSF116726">
    <property type="entry name" value="TrkA C-terminal domain-like"/>
    <property type="match status" value="1"/>
</dbReference>
<dbReference type="EMBL" id="FOVL01000018">
    <property type="protein sequence ID" value="SFN80251.1"/>
    <property type="molecule type" value="Genomic_DNA"/>
</dbReference>
<keyword evidence="2" id="KW-0812">Transmembrane</keyword>
<feature type="transmembrane region" description="Helical" evidence="2">
    <location>
        <begin position="6"/>
        <end position="30"/>
    </location>
</feature>
<feature type="region of interest" description="Disordered" evidence="1">
    <location>
        <begin position="221"/>
        <end position="252"/>
    </location>
</feature>
<dbReference type="Pfam" id="PF02080">
    <property type="entry name" value="TrkA_C"/>
    <property type="match status" value="1"/>
</dbReference>
<evidence type="ECO:0000313" key="5">
    <source>
        <dbReference type="Proteomes" id="UP000199153"/>
    </source>
</evidence>
<dbReference type="RefSeq" id="WP_093410505.1">
    <property type="nucleotide sequence ID" value="NZ_FOVL01000018.1"/>
</dbReference>
<feature type="domain" description="RCK C-terminal" evidence="3">
    <location>
        <begin position="141"/>
        <end position="227"/>
    </location>
</feature>
<dbReference type="OrthoDB" id="369355at2"/>
<evidence type="ECO:0000313" key="4">
    <source>
        <dbReference type="EMBL" id="SFN80251.1"/>
    </source>
</evidence>
<keyword evidence="2" id="KW-0472">Membrane</keyword>
<dbReference type="PROSITE" id="PS51202">
    <property type="entry name" value="RCK_C"/>
    <property type="match status" value="1"/>
</dbReference>
<dbReference type="GO" id="GO:0006813">
    <property type="term" value="P:potassium ion transport"/>
    <property type="evidence" value="ECO:0007669"/>
    <property type="project" value="InterPro"/>
</dbReference>
<protein>
    <submittedName>
        <fullName evidence="4">TrkA-C domain-containing protein</fullName>
    </submittedName>
</protein>